<dbReference type="Proteomes" id="UP001589568">
    <property type="component" value="Unassembled WGS sequence"/>
</dbReference>
<dbReference type="SFLD" id="SFLDG01386">
    <property type="entry name" value="main_SPASM_domain-containing"/>
    <property type="match status" value="1"/>
</dbReference>
<evidence type="ECO:0000259" key="5">
    <source>
        <dbReference type="PROSITE" id="PS51918"/>
    </source>
</evidence>
<dbReference type="InterPro" id="IPR026335">
    <property type="entry name" value="rSAM_SPASM_FxsB"/>
</dbReference>
<dbReference type="PANTHER" id="PTHR43273:SF8">
    <property type="entry name" value="RADICAL SAM DOMAIN PROTEIN"/>
    <property type="match status" value="1"/>
</dbReference>
<protein>
    <submittedName>
        <fullName evidence="6">FxsB family cyclophane-forming radical SAM/SPASM peptide maturase</fullName>
    </submittedName>
</protein>
<keyword evidence="2" id="KW-0479">Metal-binding</keyword>
<evidence type="ECO:0000256" key="3">
    <source>
        <dbReference type="ARBA" id="ARBA00023004"/>
    </source>
</evidence>
<dbReference type="SUPFAM" id="SSF102114">
    <property type="entry name" value="Radical SAM enzymes"/>
    <property type="match status" value="1"/>
</dbReference>
<sequence length="369" mass="39820">MPESFRTFVLKVHSRCDLACDHCYIYESADQSWRDRPLMMSARTAAATAARIEEHAAAHGLRSVNVVLHGGEPLLCGPAHLRTLLATFAGMSVRAHLTVQTNGLRLGPAFLDLFDEFRVRVGVSMDGGRAAHDRHRRTRAGRGSYDRVRAAVETLAAREGRFAGLLCTIDLRNDPVEVYEELISLRPPAVDFLLPHGNWSQPPPGRVPRGGTPYADWLIAVFDRWYGAVPPETSVRFLEGILVLHLGGRSGTEGIGPEPAAVVVVESDGSIEQSDALKSAYQGAAATGLHVATDPFDAVFGLPGVAVRRPPPSACLACPRVRVCGGGHVAHRYRDGAGFDRPSVYCPDLYRLIGHIGSRVTGDLARLGG</sequence>
<evidence type="ECO:0000256" key="1">
    <source>
        <dbReference type="ARBA" id="ARBA00022691"/>
    </source>
</evidence>
<keyword evidence="7" id="KW-1185">Reference proteome</keyword>
<dbReference type="InterPro" id="IPR023867">
    <property type="entry name" value="Sulphatase_maturase_rSAM"/>
</dbReference>
<dbReference type="Gene3D" id="3.20.20.70">
    <property type="entry name" value="Aldolase class I"/>
    <property type="match status" value="1"/>
</dbReference>
<dbReference type="SFLD" id="SFLDG01072">
    <property type="entry name" value="dehydrogenase_like"/>
    <property type="match status" value="1"/>
</dbReference>
<evidence type="ECO:0000313" key="7">
    <source>
        <dbReference type="Proteomes" id="UP001589568"/>
    </source>
</evidence>
<dbReference type="PANTHER" id="PTHR43273">
    <property type="entry name" value="ANAEROBIC SULFATASE-MATURATING ENZYME HOMOLOG ASLB-RELATED"/>
    <property type="match status" value="1"/>
</dbReference>
<dbReference type="InterPro" id="IPR007197">
    <property type="entry name" value="rSAM"/>
</dbReference>
<dbReference type="NCBIfam" id="TIGR04269">
    <property type="entry name" value="SAM_SPASM_FxsB"/>
    <property type="match status" value="1"/>
</dbReference>
<dbReference type="SFLD" id="SFLDS00029">
    <property type="entry name" value="Radical_SAM"/>
    <property type="match status" value="1"/>
</dbReference>
<gene>
    <name evidence="6" type="ORF">ACFFR3_49800</name>
</gene>
<keyword evidence="3" id="KW-0408">Iron</keyword>
<name>A0ABV5P4Z1_9ACTN</name>
<dbReference type="InterPro" id="IPR058240">
    <property type="entry name" value="rSAM_sf"/>
</dbReference>
<dbReference type="EMBL" id="JBHMCF010000066">
    <property type="protein sequence ID" value="MFB9477645.1"/>
    <property type="molecule type" value="Genomic_DNA"/>
</dbReference>
<feature type="domain" description="Radical SAM core" evidence="5">
    <location>
        <begin position="2"/>
        <end position="253"/>
    </location>
</feature>
<evidence type="ECO:0000256" key="4">
    <source>
        <dbReference type="ARBA" id="ARBA00023014"/>
    </source>
</evidence>
<dbReference type="RefSeq" id="WP_379485489.1">
    <property type="nucleotide sequence ID" value="NZ_JBHMCF010000066.1"/>
</dbReference>
<accession>A0ABV5P4Z1</accession>
<dbReference type="CDD" id="cd01335">
    <property type="entry name" value="Radical_SAM"/>
    <property type="match status" value="1"/>
</dbReference>
<organism evidence="6 7">
    <name type="scientific">Nonomuraea salmonea</name>
    <dbReference type="NCBI Taxonomy" id="46181"/>
    <lineage>
        <taxon>Bacteria</taxon>
        <taxon>Bacillati</taxon>
        <taxon>Actinomycetota</taxon>
        <taxon>Actinomycetes</taxon>
        <taxon>Streptosporangiales</taxon>
        <taxon>Streptosporangiaceae</taxon>
        <taxon>Nonomuraea</taxon>
    </lineage>
</organism>
<dbReference type="InterPro" id="IPR013785">
    <property type="entry name" value="Aldolase_TIM"/>
</dbReference>
<dbReference type="Pfam" id="PF04055">
    <property type="entry name" value="Radical_SAM"/>
    <property type="match status" value="1"/>
</dbReference>
<dbReference type="SFLD" id="SFLDG01067">
    <property type="entry name" value="SPASM/twitch_domain_containing"/>
    <property type="match status" value="1"/>
</dbReference>
<reference evidence="6 7" key="1">
    <citation type="submission" date="2024-09" db="EMBL/GenBank/DDBJ databases">
        <authorList>
            <person name="Sun Q."/>
            <person name="Mori K."/>
        </authorList>
    </citation>
    <scope>NUCLEOTIDE SEQUENCE [LARGE SCALE GENOMIC DNA]</scope>
    <source>
        <strain evidence="6 7">JCM 3324</strain>
    </source>
</reference>
<comment type="caution">
    <text evidence="6">The sequence shown here is derived from an EMBL/GenBank/DDBJ whole genome shotgun (WGS) entry which is preliminary data.</text>
</comment>
<dbReference type="PROSITE" id="PS51918">
    <property type="entry name" value="RADICAL_SAM"/>
    <property type="match status" value="1"/>
</dbReference>
<proteinExistence type="predicted"/>
<keyword evidence="4" id="KW-0411">Iron-sulfur</keyword>
<evidence type="ECO:0000256" key="2">
    <source>
        <dbReference type="ARBA" id="ARBA00022723"/>
    </source>
</evidence>
<keyword evidence="1" id="KW-0949">S-adenosyl-L-methionine</keyword>
<evidence type="ECO:0000313" key="6">
    <source>
        <dbReference type="EMBL" id="MFB9477645.1"/>
    </source>
</evidence>